<evidence type="ECO:0000256" key="1">
    <source>
        <dbReference type="ARBA" id="ARBA00006987"/>
    </source>
</evidence>
<comment type="caution">
    <text evidence="2">The sequence shown here is derived from an EMBL/GenBank/DDBJ whole genome shotgun (WGS) entry which is preliminary data.</text>
</comment>
<dbReference type="Proteomes" id="UP001596084">
    <property type="component" value="Unassembled WGS sequence"/>
</dbReference>
<gene>
    <name evidence="2" type="ORF">ACFPP7_19565</name>
</gene>
<dbReference type="PANTHER" id="PTHR42928">
    <property type="entry name" value="TRICARBOXYLATE-BINDING PROTEIN"/>
    <property type="match status" value="1"/>
</dbReference>
<dbReference type="Gene3D" id="3.40.190.10">
    <property type="entry name" value="Periplasmic binding protein-like II"/>
    <property type="match status" value="1"/>
</dbReference>
<dbReference type="Pfam" id="PF03401">
    <property type="entry name" value="TctC"/>
    <property type="match status" value="1"/>
</dbReference>
<keyword evidence="3" id="KW-1185">Reference proteome</keyword>
<evidence type="ECO:0000313" key="3">
    <source>
        <dbReference type="Proteomes" id="UP001596084"/>
    </source>
</evidence>
<accession>A0ABW0QGW1</accession>
<dbReference type="InterPro" id="IPR005064">
    <property type="entry name" value="BUG"/>
</dbReference>
<dbReference type="EMBL" id="JBHSMX010000062">
    <property type="protein sequence ID" value="MFC5523092.1"/>
    <property type="molecule type" value="Genomic_DNA"/>
</dbReference>
<dbReference type="SUPFAM" id="SSF53850">
    <property type="entry name" value="Periplasmic binding protein-like II"/>
    <property type="match status" value="1"/>
</dbReference>
<dbReference type="PANTHER" id="PTHR42928:SF5">
    <property type="entry name" value="BLR1237 PROTEIN"/>
    <property type="match status" value="1"/>
</dbReference>
<sequence length="337" mass="34755">MTAATTKLTKTSRRQTLRGLGALLLGGSFISTPLAVLAQTGERAVRFILPVGAGSGVDTIVRAAGVALGKTLGRPVVVDNQPGAGGIVGTANLVKSAPDGMTLSVVSNNHVVYPSVYKSLPFDPIADITPICVLGSTPFVLVVNPLRLPASNVKELVALLKAKPDAYNYASSGNGTILHLAAEMFMEEAQVKAKHIPYKGVGPMIADLIGGQVDLGVLALPAVQAHLKSGALRAIGVGGSSRVAAAPDIPTIAEQGLPNYNIEGWFAVVGPAKLPAAEVKRIQAAVTAAYATPEVKEAMAKQGNTINPSSPEAAAQYFRSELAKYAKLVKKAGVELQ</sequence>
<evidence type="ECO:0000313" key="2">
    <source>
        <dbReference type="EMBL" id="MFC5523092.1"/>
    </source>
</evidence>
<dbReference type="RefSeq" id="WP_068834999.1">
    <property type="nucleotide sequence ID" value="NZ_JBHSMX010000062.1"/>
</dbReference>
<name>A0ABW0QGW1_9BURK</name>
<organism evidence="2 3">
    <name type="scientific">Polaromonas jejuensis</name>
    <dbReference type="NCBI Taxonomy" id="457502"/>
    <lineage>
        <taxon>Bacteria</taxon>
        <taxon>Pseudomonadati</taxon>
        <taxon>Pseudomonadota</taxon>
        <taxon>Betaproteobacteria</taxon>
        <taxon>Burkholderiales</taxon>
        <taxon>Comamonadaceae</taxon>
        <taxon>Polaromonas</taxon>
    </lineage>
</organism>
<dbReference type="InterPro" id="IPR042100">
    <property type="entry name" value="Bug_dom1"/>
</dbReference>
<dbReference type="CDD" id="cd13578">
    <property type="entry name" value="PBP2_Bug27"/>
    <property type="match status" value="1"/>
</dbReference>
<reference evidence="3" key="1">
    <citation type="journal article" date="2019" name="Int. J. Syst. Evol. Microbiol.">
        <title>The Global Catalogue of Microorganisms (GCM) 10K type strain sequencing project: providing services to taxonomists for standard genome sequencing and annotation.</title>
        <authorList>
            <consortium name="The Broad Institute Genomics Platform"/>
            <consortium name="The Broad Institute Genome Sequencing Center for Infectious Disease"/>
            <person name="Wu L."/>
            <person name="Ma J."/>
        </authorList>
    </citation>
    <scope>NUCLEOTIDE SEQUENCE [LARGE SCALE GENOMIC DNA]</scope>
    <source>
        <strain evidence="3">CGMCC 4.7277</strain>
    </source>
</reference>
<protein>
    <submittedName>
        <fullName evidence="2">Bug family tripartite tricarboxylate transporter substrate binding protein</fullName>
    </submittedName>
</protein>
<dbReference type="Gene3D" id="3.40.190.150">
    <property type="entry name" value="Bordetella uptake gene, domain 1"/>
    <property type="match status" value="1"/>
</dbReference>
<dbReference type="PIRSF" id="PIRSF017082">
    <property type="entry name" value="YflP"/>
    <property type="match status" value="1"/>
</dbReference>
<comment type="similarity">
    <text evidence="1">Belongs to the UPF0065 (bug) family.</text>
</comment>
<proteinExistence type="inferred from homology"/>